<dbReference type="RefSeq" id="WP_121254806.1">
    <property type="nucleotide sequence ID" value="NZ_RBIL01000002.1"/>
</dbReference>
<protein>
    <submittedName>
        <fullName evidence="1">Uncharacterized protein</fullName>
    </submittedName>
</protein>
<organism evidence="1 2">
    <name type="scientific">Solirubrobacter pauli</name>
    <dbReference type="NCBI Taxonomy" id="166793"/>
    <lineage>
        <taxon>Bacteria</taxon>
        <taxon>Bacillati</taxon>
        <taxon>Actinomycetota</taxon>
        <taxon>Thermoleophilia</taxon>
        <taxon>Solirubrobacterales</taxon>
        <taxon>Solirubrobacteraceae</taxon>
        <taxon>Solirubrobacter</taxon>
    </lineage>
</organism>
<dbReference type="Proteomes" id="UP000278962">
    <property type="component" value="Unassembled WGS sequence"/>
</dbReference>
<keyword evidence="2" id="KW-1185">Reference proteome</keyword>
<sequence length="190" mass="19441">MKTVLAIGLVLVAGLLYLTIPRAESATGAPTSLQSAEVLERSSELTAAAAPGRFGAGTVVAAPAARGLADGLADDVPLPQGGSFDGIQWEAAGGAFSAAETRAILQYNAMCQWVRAYRDGRQTDVSGRILGEVPSWSAWRGAETGAALGTAIAELLGGGGSASAGLLRECDASHEREVRYAEARGLDPSR</sequence>
<dbReference type="AlphaFoldDB" id="A0A660KYR8"/>
<name>A0A660KYR8_9ACTN</name>
<evidence type="ECO:0000313" key="2">
    <source>
        <dbReference type="Proteomes" id="UP000278962"/>
    </source>
</evidence>
<proteinExistence type="predicted"/>
<evidence type="ECO:0000313" key="1">
    <source>
        <dbReference type="EMBL" id="RKQ86786.1"/>
    </source>
</evidence>
<reference evidence="1 2" key="1">
    <citation type="submission" date="2018-10" db="EMBL/GenBank/DDBJ databases">
        <title>Genomic Encyclopedia of Archaeal and Bacterial Type Strains, Phase II (KMG-II): from individual species to whole genera.</title>
        <authorList>
            <person name="Goeker M."/>
        </authorList>
    </citation>
    <scope>NUCLEOTIDE SEQUENCE [LARGE SCALE GENOMIC DNA]</scope>
    <source>
        <strain evidence="1 2">DSM 14954</strain>
    </source>
</reference>
<gene>
    <name evidence="1" type="ORF">C8N24_4801</name>
</gene>
<accession>A0A660KYR8</accession>
<comment type="caution">
    <text evidence="1">The sequence shown here is derived from an EMBL/GenBank/DDBJ whole genome shotgun (WGS) entry which is preliminary data.</text>
</comment>
<dbReference type="EMBL" id="RBIL01000002">
    <property type="protein sequence ID" value="RKQ86786.1"/>
    <property type="molecule type" value="Genomic_DNA"/>
</dbReference>
<dbReference type="OrthoDB" id="9906772at2"/>